<evidence type="ECO:0000256" key="7">
    <source>
        <dbReference type="ARBA" id="ARBA00023315"/>
    </source>
</evidence>
<dbReference type="InterPro" id="IPR041618">
    <property type="entry name" value="PKS_DE"/>
</dbReference>
<keyword evidence="7" id="KW-0012">Acyltransferase</keyword>
<evidence type="ECO:0000256" key="4">
    <source>
        <dbReference type="ARBA" id="ARBA00022679"/>
    </source>
</evidence>
<dbReference type="InterPro" id="IPR016036">
    <property type="entry name" value="Malonyl_transacylase_ACP-bd"/>
</dbReference>
<dbReference type="InterPro" id="IPR036299">
    <property type="entry name" value="Polyketide_synth_docking_sf"/>
</dbReference>
<dbReference type="InterPro" id="IPR014043">
    <property type="entry name" value="Acyl_transferase_dom"/>
</dbReference>
<dbReference type="CDD" id="cd00833">
    <property type="entry name" value="PKS"/>
    <property type="match status" value="2"/>
</dbReference>
<dbReference type="RefSeq" id="WP_319973642.1">
    <property type="nucleotide sequence ID" value="NZ_JAXAVU010000001.1"/>
</dbReference>
<evidence type="ECO:0000259" key="8">
    <source>
        <dbReference type="PROSITE" id="PS50075"/>
    </source>
</evidence>
<dbReference type="InterPro" id="IPR018201">
    <property type="entry name" value="Ketoacyl_synth_AS"/>
</dbReference>
<dbReference type="SUPFAM" id="SSF55048">
    <property type="entry name" value="Probable ACP-binding domain of malonyl-CoA ACP transacylase"/>
    <property type="match status" value="2"/>
</dbReference>
<evidence type="ECO:0000259" key="9">
    <source>
        <dbReference type="PROSITE" id="PS52004"/>
    </source>
</evidence>
<evidence type="ECO:0000256" key="6">
    <source>
        <dbReference type="ARBA" id="ARBA00023268"/>
    </source>
</evidence>
<dbReference type="Gene3D" id="3.40.50.720">
    <property type="entry name" value="NAD(P)-binding Rossmann-like Domain"/>
    <property type="match status" value="1"/>
</dbReference>
<dbReference type="PROSITE" id="PS50075">
    <property type="entry name" value="CARRIER"/>
    <property type="match status" value="2"/>
</dbReference>
<keyword evidence="6" id="KW-0511">Multifunctional enzyme</keyword>
<feature type="domain" description="Carrier" evidence="8">
    <location>
        <begin position="2350"/>
        <end position="2425"/>
    </location>
</feature>
<evidence type="ECO:0000256" key="5">
    <source>
        <dbReference type="ARBA" id="ARBA00023194"/>
    </source>
</evidence>
<dbReference type="InterPro" id="IPR015083">
    <property type="entry name" value="NorB/c/GfsB-D-like_docking"/>
</dbReference>
<comment type="cofactor">
    <cofactor evidence="1">
        <name>pantetheine 4'-phosphate</name>
        <dbReference type="ChEBI" id="CHEBI:47942"/>
    </cofactor>
</comment>
<dbReference type="InterPro" id="IPR006162">
    <property type="entry name" value="Ppantetheine_attach_site"/>
</dbReference>
<keyword evidence="11" id="KW-1185">Reference proteome</keyword>
<reference evidence="10 11" key="1">
    <citation type="submission" date="2023-11" db="EMBL/GenBank/DDBJ databases">
        <title>Lentzea sokolovensis, sp. nov., Lentzea kristufkii, sp. nov., and Lentzea miocenensis, sp. nov., rare actinobacteria from Sokolov Coal Basin, Miocene lacustrine sediment, Czech Republic.</title>
        <authorList>
            <person name="Lara A."/>
            <person name="Kotroba L."/>
            <person name="Nouioui I."/>
            <person name="Neumann-Schaal M."/>
            <person name="Mast Y."/>
            <person name="Chronakova A."/>
        </authorList>
    </citation>
    <scope>NUCLEOTIDE SEQUENCE [LARGE SCALE GENOMIC DNA]</scope>
    <source>
        <strain evidence="10 11">BCCO 10_0061</strain>
    </source>
</reference>
<proteinExistence type="predicted"/>
<dbReference type="InterPro" id="IPR036291">
    <property type="entry name" value="NAD(P)-bd_dom_sf"/>
</dbReference>
<organism evidence="10 11">
    <name type="scientific">Lentzea sokolovensis</name>
    <dbReference type="NCBI Taxonomy" id="3095429"/>
    <lineage>
        <taxon>Bacteria</taxon>
        <taxon>Bacillati</taxon>
        <taxon>Actinomycetota</taxon>
        <taxon>Actinomycetes</taxon>
        <taxon>Pseudonocardiales</taxon>
        <taxon>Pseudonocardiaceae</taxon>
        <taxon>Lentzea</taxon>
    </lineage>
</organism>
<dbReference type="Pfam" id="PF00550">
    <property type="entry name" value="PP-binding"/>
    <property type="match status" value="2"/>
</dbReference>
<comment type="caution">
    <text evidence="10">The sequence shown here is derived from an EMBL/GenBank/DDBJ whole genome shotgun (WGS) entry which is preliminary data.</text>
</comment>
<evidence type="ECO:0000313" key="10">
    <source>
        <dbReference type="EMBL" id="MDX8141343.1"/>
    </source>
</evidence>
<dbReference type="Pfam" id="PF00109">
    <property type="entry name" value="ketoacyl-synt"/>
    <property type="match status" value="2"/>
</dbReference>
<reference evidence="10 11" key="2">
    <citation type="submission" date="2023-11" db="EMBL/GenBank/DDBJ databases">
        <authorList>
            <person name="Lara A.C."/>
            <person name="Chronakova A."/>
        </authorList>
    </citation>
    <scope>NUCLEOTIDE SEQUENCE [LARGE SCALE GENOMIC DNA]</scope>
    <source>
        <strain evidence="10 11">BCCO 10_0061</strain>
    </source>
</reference>
<dbReference type="Proteomes" id="UP001285352">
    <property type="component" value="Unassembled WGS sequence"/>
</dbReference>
<dbReference type="PROSITE" id="PS00012">
    <property type="entry name" value="PHOSPHOPANTETHEINE"/>
    <property type="match status" value="2"/>
</dbReference>
<feature type="domain" description="Ketosynthase family 3 (KS3)" evidence="9">
    <location>
        <begin position="33"/>
        <end position="456"/>
    </location>
</feature>
<dbReference type="SMART" id="SM00825">
    <property type="entry name" value="PKS_KS"/>
    <property type="match status" value="2"/>
</dbReference>
<dbReference type="Gene3D" id="1.10.1200.10">
    <property type="entry name" value="ACP-like"/>
    <property type="match status" value="2"/>
</dbReference>
<protein>
    <submittedName>
        <fullName evidence="10">SDR family NAD(P)-dependent oxidoreductase</fullName>
    </submittedName>
</protein>
<keyword evidence="5" id="KW-0045">Antibiotic biosynthesis</keyword>
<dbReference type="InterPro" id="IPR001227">
    <property type="entry name" value="Ac_transferase_dom_sf"/>
</dbReference>
<dbReference type="InterPro" id="IPR016039">
    <property type="entry name" value="Thiolase-like"/>
</dbReference>
<dbReference type="CDD" id="cd08952">
    <property type="entry name" value="KR_1_SDR_x"/>
    <property type="match status" value="1"/>
</dbReference>
<dbReference type="PROSITE" id="PS00606">
    <property type="entry name" value="KS3_1"/>
    <property type="match status" value="2"/>
</dbReference>
<feature type="domain" description="Carrier" evidence="8">
    <location>
        <begin position="908"/>
        <end position="984"/>
    </location>
</feature>
<dbReference type="Gene3D" id="3.40.366.10">
    <property type="entry name" value="Malonyl-Coenzyme A Acyl Carrier Protein, domain 2"/>
    <property type="match status" value="2"/>
</dbReference>
<dbReference type="Pfam" id="PF16197">
    <property type="entry name" value="KAsynt_C_assoc"/>
    <property type="match status" value="2"/>
</dbReference>
<dbReference type="Gene3D" id="3.30.70.3290">
    <property type="match status" value="2"/>
</dbReference>
<dbReference type="SMART" id="SM00827">
    <property type="entry name" value="PKS_AT"/>
    <property type="match status" value="2"/>
</dbReference>
<dbReference type="PANTHER" id="PTHR43775:SF51">
    <property type="entry name" value="INACTIVE PHENOLPHTHIOCEROL SYNTHESIS POLYKETIDE SYNTHASE TYPE I PKS1-RELATED"/>
    <property type="match status" value="1"/>
</dbReference>
<dbReference type="PROSITE" id="PS52004">
    <property type="entry name" value="KS3_2"/>
    <property type="match status" value="2"/>
</dbReference>
<keyword evidence="4" id="KW-0808">Transferase</keyword>
<keyword evidence="2" id="KW-0596">Phosphopantetheine</keyword>
<dbReference type="Pfam" id="PF02801">
    <property type="entry name" value="Ketoacyl-synt_C"/>
    <property type="match status" value="2"/>
</dbReference>
<dbReference type="Pfam" id="PF08990">
    <property type="entry name" value="Docking"/>
    <property type="match status" value="1"/>
</dbReference>
<dbReference type="SMART" id="SM01294">
    <property type="entry name" value="PKS_PP_betabranch"/>
    <property type="match status" value="2"/>
</dbReference>
<dbReference type="InterPro" id="IPR014030">
    <property type="entry name" value="Ketoacyl_synth_N"/>
</dbReference>
<dbReference type="InterPro" id="IPR036736">
    <property type="entry name" value="ACP-like_sf"/>
</dbReference>
<dbReference type="InterPro" id="IPR050091">
    <property type="entry name" value="PKS_NRPS_Biosynth_Enz"/>
</dbReference>
<dbReference type="PANTHER" id="PTHR43775">
    <property type="entry name" value="FATTY ACID SYNTHASE"/>
    <property type="match status" value="1"/>
</dbReference>
<name>A0ABU4UPC7_9PSEU</name>
<keyword evidence="3" id="KW-0597">Phosphoprotein</keyword>
<dbReference type="Pfam" id="PF08659">
    <property type="entry name" value="KR"/>
    <property type="match status" value="1"/>
</dbReference>
<dbReference type="SUPFAM" id="SSF53901">
    <property type="entry name" value="Thiolase-like"/>
    <property type="match status" value="2"/>
</dbReference>
<evidence type="ECO:0000256" key="1">
    <source>
        <dbReference type="ARBA" id="ARBA00001957"/>
    </source>
</evidence>
<evidence type="ECO:0000256" key="2">
    <source>
        <dbReference type="ARBA" id="ARBA00022450"/>
    </source>
</evidence>
<dbReference type="InterPro" id="IPR057326">
    <property type="entry name" value="KR_dom"/>
</dbReference>
<sequence length="2497" mass="259121">MTNEEKLLDYLKRATGDLREARGRVRELEEQAHEPVAVVGMSCRYPGGVRTPEDLWTLVAEGRDAVTGFPADRGWDLDRLHDPSEAPGSSYVRHGGFLDDVAGFDAELFGLSPREALAMDPQQRLLLEAAWEGFERAGIAPDSVRGNRIGVFVGTNGQDYGPRLHEAPAEVEGHLLTGLAASVLSGRIAYAFGLEGPALTVDTACSASLVAVHLAIRSLRAGESTLALAAGVSVMSTPGGFVEFSRQRGLAPDGRCKSFGAGADGTGWAEGVGVLVLERLSDAQRNGHRVLAVLAGSAVNSDGASNGLTAPSGLAQQRVIRAALADARIVPSDVDAVEAHGTGTVLGDPIEAEAILATYGQDRETPLWLGSLKSNLGHAQAAAGVGGIIKTVLALRAGTLPRTLHADEPSPHVDWSAGAVELLTEPRPWPAGERPRRAGVSSFGVSGTNAHVIVEEAPAGPEPVPVATEAVLPFLLSAKSPEALRAQAARLAEAGVDSLDSAYSLATTRALLDHRAVVVGRDGLQAGLTALAAGLPAADLVQGRASGDTKLAFLFTGQGSQRAGMGRELHAAFPVFAAAFDEVCAEIDAHRQGPSLKDVVFADADGLLDRTDYAQAGLFAVEVALARLVESWGVRADVVAGHSLGEITAAHLAGVLSLADAAALVAARGRLMAALPAGGAMAAIEAGEEELVATLPVGVDLAAVNGPSSVVVSGPQDAVAEVVSHWAAQGRRTRRLATSHAFHSAAMDPVLAPLAEVVRELDFRSPSVPFVSTRTGRTEADLSTVEYWTGQARDAVRFAEAVASLEEQGVTAYLELGPDGVLTALARGLSDAVTAVALRPDRDEVATLLTAIGTLHVHGVPVDWSAYFAGTGARPTDLPTYAFQHERYWLTTASGAPVSERPAVPSPGDRIELIDLVRAQAAAVLGYPEALDGDRAFADLGFDSLTAVELSSRLSRATGLTLPPTLVFDYPTPDALAAWLVGETGTGAALVAHAGSDDPIVVVGMGCRYPGDVTSPARLWDVVLAGTDAITPFPADRGWNLDEVHDPEPGRPGKTYVAHGGFLADAAGFDAAFFGISPREALAMDPQQRLLLEVTWETFEHAGIDPRAVRGDVVGVFAGVASQDYGPPLHEAPEHVGGNLGTGTAASVLSGRIAYTFGFEGPALTVDTACSSSLVALHLAAQALRAGECTLALAGGVTVMSSPGAFVEFSRQRGLAPDGRIKSFSDDADGTAWAEGAGMLLLERLSDARRHGHPVLAVVAGSAVNSDGASNGLTAPNGPSQQRVIRQALANAGLSTSDVDVVEAHGTGTVLGDPIEAQAVLATYGQDREVPLWLGSLKSNIGHAQAASGVGGVIKMIEAMRHGVLPRTLHLDTPSAKVDWTAGAVSLLTETTPWPETDVRRAAVSSFGVSGTNAHVILEQAAEVVAAERDFVGPVPWLLSARTETALRAQAERLLAVDADAVDVARALAAGRAAFEHRAVVVATDPEDRAAGLAAIRDGRGAITGVARPGRTAFLFTGQGSQRAGMGRELHETYPDFADAFDSVCACLDPRVREVVLDGGPELDGTEFAQQGIFAIEVALVRLLERWGVRPDVVLGHSVGEIAAAHVAGILSLEDAAALVAARGRLMQALPPGGVMIAVQASEDEVLPLAEGVSLAAVNGSSAVVLSGEVDAVTAVASRFAKTKRLNTSHAFHSPLMAPMLPDFRTVLDGLAFGPAALPMVPTGGTADPATAEYWAGQIEATVRFADGVEALRADGVTTFVEIGPDAVLSALVDGAVPVLRADRSEPETLLTALSRLHVAGFGPQWTELLGSADVPVELPTYPFERERYWLAPGSPAAADPAGERFWAAVRDGDVVGLADTLAVDESTVDSLLPALARWRAEADGGAEHWRYRVVWKPVDVSASSGTWLVVVPEGVAAEQVVEGLDATVLKLPAGIGRADLAALLPETDGVLSLLTDVREVLVLVQALGDAGREAPLWCVTRNAVQVEPGEAVDPAAAEIWGLGRVVGLEHPRRWGGCVDLSGDVDPAAVLGSGVDPAAGLGLADILGGTEDQVAVRPSGVFGRRLVRAPGGRKVREWRPRGTVLITGGTGALGGQVARRLAADGAEHLVLTSRRGQADSGLVDDLTALGARVTVRACDVADRDALAVLLAEFPPSAVVHAAGLGDPDYLVDTDLAEFARVRSAKVLGALHLDALLGDTPLDAFVLFSSIAATWGSGGQGAYSAANAALDALAESRRARGLTATSIAWGPWAGPGMAEGEAGVQMARRGVAGLPPHRAVAELVAAVERDEPAVVVADVDWTRFVPAFTAQRQSPLLGDLPEVREVLATEVTSGGAVAEILSTAKGSELDQLLLDIVRGEIAVVLGHSASEAVDVHQPLRDLGLDSLASVELRNGLSRATGLALPSTLVFDHPTAAAVAVHLKSLVEPATDLLADDLDRLEAGLAASGAQDRGRVLARLEVLLAQWRDGGEDESITDRLDSATDDEMFRLLDTEFGIS</sequence>
<dbReference type="SMART" id="SM00823">
    <property type="entry name" value="PKS_PP"/>
    <property type="match status" value="2"/>
</dbReference>
<dbReference type="Pfam" id="PF00698">
    <property type="entry name" value="Acyl_transf_1"/>
    <property type="match status" value="2"/>
</dbReference>
<dbReference type="SUPFAM" id="SSF52151">
    <property type="entry name" value="FabD/lysophospholipase-like"/>
    <property type="match status" value="2"/>
</dbReference>
<dbReference type="Gene3D" id="3.40.47.10">
    <property type="match status" value="2"/>
</dbReference>
<accession>A0ABU4UPC7</accession>
<dbReference type="SUPFAM" id="SSF51735">
    <property type="entry name" value="NAD(P)-binding Rossmann-fold domains"/>
    <property type="match status" value="2"/>
</dbReference>
<dbReference type="InterPro" id="IPR016035">
    <property type="entry name" value="Acyl_Trfase/lysoPLipase"/>
</dbReference>
<dbReference type="EMBL" id="JAXAVU010000001">
    <property type="protein sequence ID" value="MDX8141343.1"/>
    <property type="molecule type" value="Genomic_DNA"/>
</dbReference>
<dbReference type="InterPro" id="IPR020806">
    <property type="entry name" value="PKS_PP-bd"/>
</dbReference>
<dbReference type="InterPro" id="IPR020841">
    <property type="entry name" value="PKS_Beta-ketoAc_synthase_dom"/>
</dbReference>
<feature type="domain" description="Ketosynthase family 3 (KS3)" evidence="9">
    <location>
        <begin position="997"/>
        <end position="1420"/>
    </location>
</feature>
<evidence type="ECO:0000313" key="11">
    <source>
        <dbReference type="Proteomes" id="UP001285352"/>
    </source>
</evidence>
<dbReference type="InterPro" id="IPR014031">
    <property type="entry name" value="Ketoacyl_synth_C"/>
</dbReference>
<dbReference type="InterPro" id="IPR009081">
    <property type="entry name" value="PP-bd_ACP"/>
</dbReference>
<dbReference type="Pfam" id="PF18369">
    <property type="entry name" value="PKS_DE"/>
    <property type="match status" value="1"/>
</dbReference>
<dbReference type="Gene3D" id="6.10.140.1830">
    <property type="match status" value="1"/>
</dbReference>
<dbReference type="InterPro" id="IPR013968">
    <property type="entry name" value="PKS_KR"/>
</dbReference>
<gene>
    <name evidence="10" type="ORF">SK854_04410</name>
</gene>
<dbReference type="InterPro" id="IPR032821">
    <property type="entry name" value="PKS_assoc"/>
</dbReference>
<evidence type="ECO:0000256" key="3">
    <source>
        <dbReference type="ARBA" id="ARBA00022553"/>
    </source>
</evidence>
<dbReference type="SUPFAM" id="SSF101173">
    <property type="entry name" value="Docking domain B of the erythromycin polyketide synthase (DEBS)"/>
    <property type="match status" value="1"/>
</dbReference>
<dbReference type="NCBIfam" id="NF045894">
    <property type="entry name" value="PKS_plus_SDR"/>
    <property type="match status" value="1"/>
</dbReference>
<dbReference type="SMART" id="SM00822">
    <property type="entry name" value="PKS_KR"/>
    <property type="match status" value="1"/>
</dbReference>
<dbReference type="SUPFAM" id="SSF47336">
    <property type="entry name" value="ACP-like"/>
    <property type="match status" value="2"/>
</dbReference>